<dbReference type="InterPro" id="IPR036390">
    <property type="entry name" value="WH_DNA-bd_sf"/>
</dbReference>
<evidence type="ECO:0000259" key="1">
    <source>
        <dbReference type="PROSITE" id="PS50995"/>
    </source>
</evidence>
<dbReference type="PANTHER" id="PTHR33164:SF101">
    <property type="entry name" value="TRANSCRIPTIONAL REPRESSOR MPRA"/>
    <property type="match status" value="1"/>
</dbReference>
<dbReference type="PANTHER" id="PTHR33164">
    <property type="entry name" value="TRANSCRIPTIONAL REGULATOR, MARR FAMILY"/>
    <property type="match status" value="1"/>
</dbReference>
<dbReference type="HOGENOM" id="CLU_083287_27_0_11"/>
<evidence type="ECO:0000313" key="3">
    <source>
        <dbReference type="Proteomes" id="UP000031524"/>
    </source>
</evidence>
<dbReference type="Pfam" id="PF01047">
    <property type="entry name" value="MarR"/>
    <property type="match status" value="1"/>
</dbReference>
<keyword evidence="3" id="KW-1185">Reference proteome</keyword>
<dbReference type="InterPro" id="IPR039422">
    <property type="entry name" value="MarR/SlyA-like"/>
</dbReference>
<reference evidence="2 3" key="1">
    <citation type="submission" date="2013-04" db="EMBL/GenBank/DDBJ databases">
        <title>Complete genome sequence of Corynebacterium humireducens DSM 45392(T), isolated from a wastewater-fed microbial fuel cell.</title>
        <authorList>
            <person name="Ruckert C."/>
            <person name="Albersmeier A."/>
            <person name="Kalinowski J."/>
        </authorList>
    </citation>
    <scope>NUCLEOTIDE SEQUENCE [LARGE SCALE GENOMIC DNA]</scope>
    <source>
        <strain evidence="3">MFC-5</strain>
    </source>
</reference>
<feature type="domain" description="HTH marR-type" evidence="1">
    <location>
        <begin position="29"/>
        <end position="161"/>
    </location>
</feature>
<organism evidence="2 3">
    <name type="scientific">Corynebacterium humireducens NBRC 106098 = DSM 45392</name>
    <dbReference type="NCBI Taxonomy" id="1223515"/>
    <lineage>
        <taxon>Bacteria</taxon>
        <taxon>Bacillati</taxon>
        <taxon>Actinomycetota</taxon>
        <taxon>Actinomycetes</taxon>
        <taxon>Mycobacteriales</taxon>
        <taxon>Corynebacteriaceae</taxon>
        <taxon>Corynebacterium</taxon>
    </lineage>
</organism>
<dbReference type="Proteomes" id="UP000031524">
    <property type="component" value="Chromosome"/>
</dbReference>
<dbReference type="SUPFAM" id="SSF46785">
    <property type="entry name" value="Winged helix' DNA-binding domain"/>
    <property type="match status" value="1"/>
</dbReference>
<gene>
    <name evidence="2" type="ORF">B842_02540</name>
</gene>
<dbReference type="EMBL" id="CP005286">
    <property type="protein sequence ID" value="AJE32361.1"/>
    <property type="molecule type" value="Genomic_DNA"/>
</dbReference>
<dbReference type="PRINTS" id="PR00598">
    <property type="entry name" value="HTHMARR"/>
</dbReference>
<dbReference type="RefSeq" id="WP_040085028.1">
    <property type="nucleotide sequence ID" value="NZ_BCSU01000004.1"/>
</dbReference>
<dbReference type="Gene3D" id="1.10.10.10">
    <property type="entry name" value="Winged helix-like DNA-binding domain superfamily/Winged helix DNA-binding domain"/>
    <property type="match status" value="1"/>
</dbReference>
<dbReference type="SMART" id="SM00347">
    <property type="entry name" value="HTH_MARR"/>
    <property type="match status" value="1"/>
</dbReference>
<evidence type="ECO:0000313" key="2">
    <source>
        <dbReference type="EMBL" id="AJE32361.1"/>
    </source>
</evidence>
<dbReference type="OrthoDB" id="3296622at2"/>
<proteinExistence type="predicted"/>
<protein>
    <submittedName>
        <fullName evidence="2">Putative transcriptional regulator, MarR family protein</fullName>
    </submittedName>
</protein>
<dbReference type="GO" id="GO:0006950">
    <property type="term" value="P:response to stress"/>
    <property type="evidence" value="ECO:0007669"/>
    <property type="project" value="TreeGrafter"/>
</dbReference>
<name>A0A0B5D150_9CORY</name>
<sequence length="167" mass="18241">MNTSSVPHDPLSAARRHWDHRGWSEATPGMAALTSVVRTGHVLRARVDAALEPFALTFARYEVLALLMFSSARALPMSKVSSRLQVQPASMTHTVRRLEKDGLLTRLPNPRDGRGTLIGITDEGIALVNAATPQLNRVFLDLGLDTEQAELLISLCGTVLDHQPREG</sequence>
<dbReference type="GO" id="GO:0003700">
    <property type="term" value="F:DNA-binding transcription factor activity"/>
    <property type="evidence" value="ECO:0007669"/>
    <property type="project" value="InterPro"/>
</dbReference>
<dbReference type="AlphaFoldDB" id="A0A0B5D150"/>
<dbReference type="KEGG" id="chm:B842_02540"/>
<dbReference type="InterPro" id="IPR036388">
    <property type="entry name" value="WH-like_DNA-bd_sf"/>
</dbReference>
<dbReference type="InterPro" id="IPR000835">
    <property type="entry name" value="HTH_MarR-typ"/>
</dbReference>
<dbReference type="STRING" id="1223515.B842_02540"/>
<accession>A0A0B5D150</accession>
<dbReference type="PROSITE" id="PS50995">
    <property type="entry name" value="HTH_MARR_2"/>
    <property type="match status" value="1"/>
</dbReference>